<evidence type="ECO:0000256" key="1">
    <source>
        <dbReference type="SAM" id="MobiDB-lite"/>
    </source>
</evidence>
<organism evidence="2 3">
    <name type="scientific">Symbiodinium microadriaticum</name>
    <name type="common">Dinoflagellate</name>
    <name type="synonym">Zooxanthella microadriatica</name>
    <dbReference type="NCBI Taxonomy" id="2951"/>
    <lineage>
        <taxon>Eukaryota</taxon>
        <taxon>Sar</taxon>
        <taxon>Alveolata</taxon>
        <taxon>Dinophyceae</taxon>
        <taxon>Suessiales</taxon>
        <taxon>Symbiodiniaceae</taxon>
        <taxon>Symbiodinium</taxon>
    </lineage>
</organism>
<dbReference type="EMBL" id="LSRX01002232">
    <property type="protein sequence ID" value="OLP75867.1"/>
    <property type="molecule type" value="Genomic_DNA"/>
</dbReference>
<name>A0A1Q9BYV7_SYMMI</name>
<gene>
    <name evidence="2" type="ORF">AK812_SmicGene44272</name>
</gene>
<reference evidence="2 3" key="1">
    <citation type="submission" date="2016-02" db="EMBL/GenBank/DDBJ databases">
        <title>Genome analysis of coral dinoflagellate symbionts highlights evolutionary adaptations to a symbiotic lifestyle.</title>
        <authorList>
            <person name="Aranda M."/>
            <person name="Li Y."/>
            <person name="Liew Y.J."/>
            <person name="Baumgarten S."/>
            <person name="Simakov O."/>
            <person name="Wilson M."/>
            <person name="Piel J."/>
            <person name="Ashoor H."/>
            <person name="Bougouffa S."/>
            <person name="Bajic V.B."/>
            <person name="Ryu T."/>
            <person name="Ravasi T."/>
            <person name="Bayer T."/>
            <person name="Micklem G."/>
            <person name="Kim H."/>
            <person name="Bhak J."/>
            <person name="Lajeunesse T.C."/>
            <person name="Voolstra C.R."/>
        </authorList>
    </citation>
    <scope>NUCLEOTIDE SEQUENCE [LARGE SCALE GENOMIC DNA]</scope>
    <source>
        <strain evidence="2 3">CCMP2467</strain>
    </source>
</reference>
<protein>
    <submittedName>
        <fullName evidence="2">Uncharacterized protein</fullName>
    </submittedName>
</protein>
<accession>A0A1Q9BYV7</accession>
<dbReference type="AlphaFoldDB" id="A0A1Q9BYV7"/>
<proteinExistence type="predicted"/>
<dbReference type="OrthoDB" id="10364885at2759"/>
<dbReference type="Proteomes" id="UP000186817">
    <property type="component" value="Unassembled WGS sequence"/>
</dbReference>
<keyword evidence="3" id="KW-1185">Reference proteome</keyword>
<feature type="region of interest" description="Disordered" evidence="1">
    <location>
        <begin position="1"/>
        <end position="22"/>
    </location>
</feature>
<feature type="non-terminal residue" evidence="2">
    <location>
        <position position="74"/>
    </location>
</feature>
<evidence type="ECO:0000313" key="2">
    <source>
        <dbReference type="EMBL" id="OLP75867.1"/>
    </source>
</evidence>
<evidence type="ECO:0000313" key="3">
    <source>
        <dbReference type="Proteomes" id="UP000186817"/>
    </source>
</evidence>
<sequence length="74" mass="7729">MPPKGKATAKAKGKAAAAPPDVPLLEVPPAPVCLPLPESCQARCAERCLLFASEAKSSYKVQARPWSPGDTAEK</sequence>
<comment type="caution">
    <text evidence="2">The sequence shown here is derived from an EMBL/GenBank/DDBJ whole genome shotgun (WGS) entry which is preliminary data.</text>
</comment>